<dbReference type="AlphaFoldDB" id="A0A4Y7TGD5"/>
<reference evidence="1 2" key="1">
    <citation type="journal article" date="2019" name="Nat. Ecol. Evol.">
        <title>Megaphylogeny resolves global patterns of mushroom evolution.</title>
        <authorList>
            <person name="Varga T."/>
            <person name="Krizsan K."/>
            <person name="Foldi C."/>
            <person name="Dima B."/>
            <person name="Sanchez-Garcia M."/>
            <person name="Sanchez-Ramirez S."/>
            <person name="Szollosi G.J."/>
            <person name="Szarkandi J.G."/>
            <person name="Papp V."/>
            <person name="Albert L."/>
            <person name="Andreopoulos W."/>
            <person name="Angelini C."/>
            <person name="Antonin V."/>
            <person name="Barry K.W."/>
            <person name="Bougher N.L."/>
            <person name="Buchanan P."/>
            <person name="Buyck B."/>
            <person name="Bense V."/>
            <person name="Catcheside P."/>
            <person name="Chovatia M."/>
            <person name="Cooper J."/>
            <person name="Damon W."/>
            <person name="Desjardin D."/>
            <person name="Finy P."/>
            <person name="Geml J."/>
            <person name="Haridas S."/>
            <person name="Hughes K."/>
            <person name="Justo A."/>
            <person name="Karasinski D."/>
            <person name="Kautmanova I."/>
            <person name="Kiss B."/>
            <person name="Kocsube S."/>
            <person name="Kotiranta H."/>
            <person name="LaButti K.M."/>
            <person name="Lechner B.E."/>
            <person name="Liimatainen K."/>
            <person name="Lipzen A."/>
            <person name="Lukacs Z."/>
            <person name="Mihaltcheva S."/>
            <person name="Morgado L.N."/>
            <person name="Niskanen T."/>
            <person name="Noordeloos M.E."/>
            <person name="Ohm R.A."/>
            <person name="Ortiz-Santana B."/>
            <person name="Ovrebo C."/>
            <person name="Racz N."/>
            <person name="Riley R."/>
            <person name="Savchenko A."/>
            <person name="Shiryaev A."/>
            <person name="Soop K."/>
            <person name="Spirin V."/>
            <person name="Szebenyi C."/>
            <person name="Tomsovsky M."/>
            <person name="Tulloss R.E."/>
            <person name="Uehling J."/>
            <person name="Grigoriev I.V."/>
            <person name="Vagvolgyi C."/>
            <person name="Papp T."/>
            <person name="Martin F.M."/>
            <person name="Miettinen O."/>
            <person name="Hibbett D.S."/>
            <person name="Nagy L.G."/>
        </authorList>
    </citation>
    <scope>NUCLEOTIDE SEQUENCE [LARGE SCALE GENOMIC DNA]</scope>
    <source>
        <strain evidence="1 2">FP101781</strain>
    </source>
</reference>
<keyword evidence="2" id="KW-1185">Reference proteome</keyword>
<dbReference type="OrthoDB" id="2735833at2759"/>
<dbReference type="EMBL" id="QPFP01000013">
    <property type="protein sequence ID" value="TEB33237.1"/>
    <property type="molecule type" value="Genomic_DNA"/>
</dbReference>
<name>A0A4Y7TGD5_COPMI</name>
<accession>A0A4Y7TGD5</accession>
<gene>
    <name evidence="1" type="ORF">FA13DRAFT_1773433</name>
</gene>
<organism evidence="1 2">
    <name type="scientific">Coprinellus micaceus</name>
    <name type="common">Glistening ink-cap mushroom</name>
    <name type="synonym">Coprinus micaceus</name>
    <dbReference type="NCBI Taxonomy" id="71717"/>
    <lineage>
        <taxon>Eukaryota</taxon>
        <taxon>Fungi</taxon>
        <taxon>Dikarya</taxon>
        <taxon>Basidiomycota</taxon>
        <taxon>Agaricomycotina</taxon>
        <taxon>Agaricomycetes</taxon>
        <taxon>Agaricomycetidae</taxon>
        <taxon>Agaricales</taxon>
        <taxon>Agaricineae</taxon>
        <taxon>Psathyrellaceae</taxon>
        <taxon>Coprinellus</taxon>
    </lineage>
</organism>
<proteinExistence type="predicted"/>
<protein>
    <submittedName>
        <fullName evidence="1">Uncharacterized protein</fullName>
    </submittedName>
</protein>
<evidence type="ECO:0000313" key="1">
    <source>
        <dbReference type="EMBL" id="TEB33237.1"/>
    </source>
</evidence>
<sequence length="271" mass="31322">MAGSTTDILKRLEKIFRDERCRELADLPAAFRGWQIDSSHEKEFPNFSILAPSFGNLRNSGQAFIDETLQQFIHGSLVSLERAIEGGRPLTWSTVSEEFMQSPYMELDSSKTRDEHRMFERKKAQWKIRSDGSKLDDDVVREIEGWFHGLINDVDIVRSTAIPTEKIADIVARTGTLRQGNACTKRIEKPFVEVGIIRYPDYSSPHIRIYRIKLVAWASFKKRGLHAKNKSGIQGHFLAYHYKARDEFIREKLQMAMKLALEDDTRMRQSV</sequence>
<evidence type="ECO:0000313" key="2">
    <source>
        <dbReference type="Proteomes" id="UP000298030"/>
    </source>
</evidence>
<comment type="caution">
    <text evidence="1">The sequence shown here is derived from an EMBL/GenBank/DDBJ whole genome shotgun (WGS) entry which is preliminary data.</text>
</comment>
<dbReference type="Proteomes" id="UP000298030">
    <property type="component" value="Unassembled WGS sequence"/>
</dbReference>